<sequence length="423" mass="46245">MPLLLRRLAGAITGAAPLRRALCTAAPRPPWAMVNSQAALDASGAPSRGARALVDLDTTPCVSRLSVPARLVDPHGDMGPLVGIVRSASRDGLLLLDFVDARPRPRPIWPHELAADRGGVEPDAKLFICNPLSGQLVRLPAPGMDVPKMSTSFGLLTQSQGSHGPPDRYAVAQLSKSSRGGGECRRVVRRFLSETGEWDERPLVGVAEMDTARSMLINHEVLAFGDRLWWVDVAWGACSVDPFSDWPERRFAELPRCSVLPASDSPLLPTLSRYRHMGVSDGKLRYVQVSNRDDRSSVILSFSLDDETYSWALDHSAQITDRRDRCHVQIAAIDPFKANLVYLQHGGTVIAMDLANKKEIWRSSLPQEIFFENLLRGSSLVPCALPTWLATSQIPSSAGTISTSNKADCKKKTLADMLVRVDS</sequence>
<name>A0A8R7P5X0_TRIUA</name>
<reference evidence="3" key="1">
    <citation type="journal article" date="2013" name="Nature">
        <title>Draft genome of the wheat A-genome progenitor Triticum urartu.</title>
        <authorList>
            <person name="Ling H.Q."/>
            <person name="Zhao S."/>
            <person name="Liu D."/>
            <person name="Wang J."/>
            <person name="Sun H."/>
            <person name="Zhang C."/>
            <person name="Fan H."/>
            <person name="Li D."/>
            <person name="Dong L."/>
            <person name="Tao Y."/>
            <person name="Gao C."/>
            <person name="Wu H."/>
            <person name="Li Y."/>
            <person name="Cui Y."/>
            <person name="Guo X."/>
            <person name="Zheng S."/>
            <person name="Wang B."/>
            <person name="Yu K."/>
            <person name="Liang Q."/>
            <person name="Yang W."/>
            <person name="Lou X."/>
            <person name="Chen J."/>
            <person name="Feng M."/>
            <person name="Jian J."/>
            <person name="Zhang X."/>
            <person name="Luo G."/>
            <person name="Jiang Y."/>
            <person name="Liu J."/>
            <person name="Wang Z."/>
            <person name="Sha Y."/>
            <person name="Zhang B."/>
            <person name="Wu H."/>
            <person name="Tang D."/>
            <person name="Shen Q."/>
            <person name="Xue P."/>
            <person name="Zou S."/>
            <person name="Wang X."/>
            <person name="Liu X."/>
            <person name="Wang F."/>
            <person name="Yang Y."/>
            <person name="An X."/>
            <person name="Dong Z."/>
            <person name="Zhang K."/>
            <person name="Zhang X."/>
            <person name="Luo M.C."/>
            <person name="Dvorak J."/>
            <person name="Tong Y."/>
            <person name="Wang J."/>
            <person name="Yang H."/>
            <person name="Li Z."/>
            <person name="Wang D."/>
            <person name="Zhang A."/>
            <person name="Wang J."/>
        </authorList>
    </citation>
    <scope>NUCLEOTIDE SEQUENCE</scope>
    <source>
        <strain evidence="3">cv. G1812</strain>
    </source>
</reference>
<dbReference type="AlphaFoldDB" id="A0A8R7P5X0"/>
<dbReference type="KEGG" id="tua:125527025"/>
<proteinExistence type="predicted"/>
<dbReference type="InterPro" id="IPR011676">
    <property type="entry name" value="DUF1618"/>
</dbReference>
<dbReference type="EnsemblPlants" id="TuG1812G0100003331.01.T01">
    <property type="protein sequence ID" value="TuG1812G0100003331.01.T01"/>
    <property type="gene ID" value="TuG1812G0100003331.01"/>
</dbReference>
<dbReference type="Pfam" id="PF07762">
    <property type="entry name" value="DUF1618"/>
    <property type="match status" value="1"/>
</dbReference>
<protein>
    <recommendedName>
        <fullName evidence="1">DUF1618 domain-containing protein</fullName>
    </recommendedName>
</protein>
<dbReference type="PANTHER" id="PTHR33086">
    <property type="entry name" value="OS05G0468200 PROTEIN-RELATED"/>
    <property type="match status" value="1"/>
</dbReference>
<dbReference type="KEGG" id="tua:125536114"/>
<feature type="domain" description="DUF1618" evidence="1">
    <location>
        <begin position="230"/>
        <end position="320"/>
    </location>
</feature>
<dbReference type="OrthoDB" id="645192at2759"/>
<keyword evidence="3" id="KW-1185">Reference proteome</keyword>
<dbReference type="Proteomes" id="UP000015106">
    <property type="component" value="Chromosome 1"/>
</dbReference>
<dbReference type="Gramene" id="TuG1812U0000085200.01.T01">
    <property type="protein sequence ID" value="TuG1812U0000085200.01.T01"/>
    <property type="gene ID" value="TuG1812U0000085200.01"/>
</dbReference>
<reference evidence="2" key="2">
    <citation type="submission" date="2018-03" db="EMBL/GenBank/DDBJ databases">
        <title>The Triticum urartu genome reveals the dynamic nature of wheat genome evolution.</title>
        <authorList>
            <person name="Ling H."/>
            <person name="Ma B."/>
            <person name="Shi X."/>
            <person name="Liu H."/>
            <person name="Dong L."/>
            <person name="Sun H."/>
            <person name="Cao Y."/>
            <person name="Gao Q."/>
            <person name="Zheng S."/>
            <person name="Li Y."/>
            <person name="Yu Y."/>
            <person name="Du H."/>
            <person name="Qi M."/>
            <person name="Li Y."/>
            <person name="Yu H."/>
            <person name="Cui Y."/>
            <person name="Wang N."/>
            <person name="Chen C."/>
            <person name="Wu H."/>
            <person name="Zhao Y."/>
            <person name="Zhang J."/>
            <person name="Li Y."/>
            <person name="Zhou W."/>
            <person name="Zhang B."/>
            <person name="Hu W."/>
            <person name="Eijk M."/>
            <person name="Tang J."/>
            <person name="Witsenboer H."/>
            <person name="Zhao S."/>
            <person name="Li Z."/>
            <person name="Zhang A."/>
            <person name="Wang D."/>
            <person name="Liang C."/>
        </authorList>
    </citation>
    <scope>NUCLEOTIDE SEQUENCE [LARGE SCALE GENOMIC DNA]</scope>
    <source>
        <strain evidence="2">cv. G1812</strain>
    </source>
</reference>
<dbReference type="RefSeq" id="XP_048555212.1">
    <property type="nucleotide sequence ID" value="XM_048699255.1"/>
</dbReference>
<dbReference type="PANTHER" id="PTHR33086:SF95">
    <property type="entry name" value="DUF1618 DOMAIN-CONTAINING PROTEIN"/>
    <property type="match status" value="1"/>
</dbReference>
<evidence type="ECO:0000259" key="1">
    <source>
        <dbReference type="Pfam" id="PF07762"/>
    </source>
</evidence>
<reference evidence="2" key="3">
    <citation type="submission" date="2022-06" db="UniProtKB">
        <authorList>
            <consortium name="EnsemblPlants"/>
        </authorList>
    </citation>
    <scope>IDENTIFICATION</scope>
</reference>
<dbReference type="GeneID" id="125536114"/>
<accession>A0A8R7P5X0</accession>
<evidence type="ECO:0000313" key="2">
    <source>
        <dbReference type="EnsemblPlants" id="TuG1812G0100003331.01.T01"/>
    </source>
</evidence>
<dbReference type="Gramene" id="TuG1812G0100003331.01.T01">
    <property type="protein sequence ID" value="TuG1812G0100003331.01.T01"/>
    <property type="gene ID" value="TuG1812G0100003331.01"/>
</dbReference>
<gene>
    <name evidence="2" type="primary">LOC125536114</name>
</gene>
<dbReference type="EnsemblPlants" id="TuG1812U0000085200.01.T01">
    <property type="protein sequence ID" value="TuG1812U0000085200.01.T01"/>
    <property type="gene ID" value="TuG1812U0000085200.01"/>
</dbReference>
<evidence type="ECO:0000313" key="3">
    <source>
        <dbReference type="Proteomes" id="UP000015106"/>
    </source>
</evidence>
<organism evidence="2 3">
    <name type="scientific">Triticum urartu</name>
    <name type="common">Red wild einkorn</name>
    <name type="synonym">Crithodium urartu</name>
    <dbReference type="NCBI Taxonomy" id="4572"/>
    <lineage>
        <taxon>Eukaryota</taxon>
        <taxon>Viridiplantae</taxon>
        <taxon>Streptophyta</taxon>
        <taxon>Embryophyta</taxon>
        <taxon>Tracheophyta</taxon>
        <taxon>Spermatophyta</taxon>
        <taxon>Magnoliopsida</taxon>
        <taxon>Liliopsida</taxon>
        <taxon>Poales</taxon>
        <taxon>Poaceae</taxon>
        <taxon>BOP clade</taxon>
        <taxon>Pooideae</taxon>
        <taxon>Triticodae</taxon>
        <taxon>Triticeae</taxon>
        <taxon>Triticinae</taxon>
        <taxon>Triticum</taxon>
    </lineage>
</organism>